<feature type="transmembrane region" description="Helical" evidence="11">
    <location>
        <begin position="6"/>
        <end position="23"/>
    </location>
</feature>
<dbReference type="NCBIfam" id="NF008210">
    <property type="entry name" value="PRK10973.1"/>
    <property type="match status" value="1"/>
</dbReference>
<evidence type="ECO:0000256" key="5">
    <source>
        <dbReference type="ARBA" id="ARBA00022448"/>
    </source>
</evidence>
<feature type="transmembrane region" description="Helical" evidence="11">
    <location>
        <begin position="134"/>
        <end position="156"/>
    </location>
</feature>
<evidence type="ECO:0000256" key="12">
    <source>
        <dbReference type="RuleBase" id="RU363056"/>
    </source>
</evidence>
<evidence type="ECO:0000313" key="15">
    <source>
        <dbReference type="Proteomes" id="UP000277214"/>
    </source>
</evidence>
<dbReference type="Pfam" id="PF00528">
    <property type="entry name" value="BPD_transp_1"/>
    <property type="match status" value="1"/>
</dbReference>
<comment type="similarity">
    <text evidence="2">Belongs to the binding-protein-dependent transport system permease family. UgpAE subfamily.</text>
</comment>
<reference evidence="14 15" key="1">
    <citation type="submission" date="2018-12" db="EMBL/GenBank/DDBJ databases">
        <authorList>
            <consortium name="Pathogen Informatics"/>
        </authorList>
    </citation>
    <scope>NUCLEOTIDE SEQUENCE [LARGE SCALE GENOMIC DNA]</scope>
    <source>
        <strain evidence="14 15">NCTC8272</strain>
    </source>
</reference>
<feature type="transmembrane region" description="Helical" evidence="11">
    <location>
        <begin position="30"/>
        <end position="51"/>
    </location>
</feature>
<evidence type="ECO:0000256" key="8">
    <source>
        <dbReference type="ARBA" id="ARBA00022692"/>
    </source>
</evidence>
<dbReference type="InterPro" id="IPR035906">
    <property type="entry name" value="MetI-like_sf"/>
</dbReference>
<dbReference type="InterPro" id="IPR000515">
    <property type="entry name" value="MetI-like"/>
</dbReference>
<keyword evidence="5 11" id="KW-0813">Transport</keyword>
<feature type="transmembrane region" description="Helical" evidence="11">
    <location>
        <begin position="63"/>
        <end position="84"/>
    </location>
</feature>
<keyword evidence="7 12" id="KW-0997">Cell inner membrane</keyword>
<keyword evidence="10 11" id="KW-0472">Membrane</keyword>
<dbReference type="CDD" id="cd06261">
    <property type="entry name" value="TM_PBP2"/>
    <property type="match status" value="1"/>
</dbReference>
<accession>A0A447PVE2</accession>
<feature type="domain" description="ABC transmembrane type-1" evidence="13">
    <location>
        <begin position="1"/>
        <end position="186"/>
    </location>
</feature>
<dbReference type="PANTHER" id="PTHR43744:SF8">
    <property type="entry name" value="SN-GLYCEROL-3-PHOSPHATE TRANSPORT SYSTEM PERMEASE PROTEIN UGPE"/>
    <property type="match status" value="1"/>
</dbReference>
<keyword evidence="9 11" id="KW-1133">Transmembrane helix</keyword>
<organism evidence="14 15">
    <name type="scientific">Salmonella enterica I</name>
    <dbReference type="NCBI Taxonomy" id="59201"/>
    <lineage>
        <taxon>Bacteria</taxon>
        <taxon>Pseudomonadati</taxon>
        <taxon>Pseudomonadota</taxon>
        <taxon>Gammaproteobacteria</taxon>
        <taxon>Enterobacterales</taxon>
        <taxon>Enterobacteriaceae</taxon>
        <taxon>Salmonella</taxon>
    </lineage>
</organism>
<evidence type="ECO:0000256" key="3">
    <source>
        <dbReference type="ARBA" id="ARBA00011557"/>
    </source>
</evidence>
<dbReference type="GO" id="GO:0055085">
    <property type="term" value="P:transmembrane transport"/>
    <property type="evidence" value="ECO:0007669"/>
    <property type="project" value="InterPro"/>
</dbReference>
<evidence type="ECO:0000256" key="10">
    <source>
        <dbReference type="ARBA" id="ARBA00023136"/>
    </source>
</evidence>
<dbReference type="Proteomes" id="UP000277214">
    <property type="component" value="Chromosome 1"/>
</dbReference>
<evidence type="ECO:0000256" key="4">
    <source>
        <dbReference type="ARBA" id="ARBA00020515"/>
    </source>
</evidence>
<proteinExistence type="inferred from homology"/>
<comment type="subcellular location">
    <subcellularLocation>
        <location evidence="1 12">Cell inner membrane</location>
        <topology evidence="1 12">Multi-pass membrane protein</topology>
    </subcellularLocation>
    <subcellularLocation>
        <location evidence="11">Cell membrane</location>
        <topology evidence="11">Multi-pass membrane protein</topology>
    </subcellularLocation>
</comment>
<feature type="transmembrane region" description="Helical" evidence="11">
    <location>
        <begin position="168"/>
        <end position="190"/>
    </location>
</feature>
<evidence type="ECO:0000256" key="2">
    <source>
        <dbReference type="ARBA" id="ARBA00008852"/>
    </source>
</evidence>
<comment type="function">
    <text evidence="12">Part of the ABC transporter complex UgpBAEC involved in sn-glycerol-3-phosphate (G3P) import. Probably responsible for the translocation of the substrate across the membrane.</text>
</comment>
<dbReference type="SUPFAM" id="SSF161098">
    <property type="entry name" value="MetI-like"/>
    <property type="match status" value="1"/>
</dbReference>
<dbReference type="PROSITE" id="PS50928">
    <property type="entry name" value="ABC_TM1"/>
    <property type="match status" value="1"/>
</dbReference>
<evidence type="ECO:0000256" key="6">
    <source>
        <dbReference type="ARBA" id="ARBA00022475"/>
    </source>
</evidence>
<evidence type="ECO:0000259" key="13">
    <source>
        <dbReference type="PROSITE" id="PS50928"/>
    </source>
</evidence>
<name>A0A447PVE2_SALET</name>
<evidence type="ECO:0000256" key="9">
    <source>
        <dbReference type="ARBA" id="ARBA00022989"/>
    </source>
</evidence>
<dbReference type="GO" id="GO:0005886">
    <property type="term" value="C:plasma membrane"/>
    <property type="evidence" value="ECO:0007669"/>
    <property type="project" value="UniProtKB-SubCell"/>
</dbReference>
<keyword evidence="6 12" id="KW-1003">Cell membrane</keyword>
<gene>
    <name evidence="14" type="primary">ugpE_2</name>
    <name evidence="12" type="synonym">ugpE</name>
    <name evidence="14" type="ORF">NCTC8272_04758</name>
</gene>
<feature type="transmembrane region" description="Helical" evidence="11">
    <location>
        <begin position="105"/>
        <end position="128"/>
    </location>
</feature>
<dbReference type="Gene3D" id="1.10.3720.10">
    <property type="entry name" value="MetI-like"/>
    <property type="match status" value="1"/>
</dbReference>
<evidence type="ECO:0000256" key="1">
    <source>
        <dbReference type="ARBA" id="ARBA00004429"/>
    </source>
</evidence>
<protein>
    <recommendedName>
        <fullName evidence="4 12">sn-glycerol-3-phosphate transport system permease protein UgpE</fullName>
    </recommendedName>
</protein>
<evidence type="ECO:0000313" key="14">
    <source>
        <dbReference type="EMBL" id="VEA43069.1"/>
    </source>
</evidence>
<evidence type="ECO:0000256" key="7">
    <source>
        <dbReference type="ARBA" id="ARBA00022519"/>
    </source>
</evidence>
<sequence>MAFSITVGKITVSMLSAFAIVWFRFPLRNLFFWMIFITLMLPVEVRIFPTVEVIANLKMLDSYAGLTLPLMASATATFLFRQFFMTLPDELVEAARIDGASPMRFFRDIVLPLSKTNLAALFVITFIYGWNQYLWPLLIITDVNLGTAVAGIKGMIATGEGTTQWNQVMAAMLLTLIPPVVIVLAMQRAFVRGLVDSEK</sequence>
<keyword evidence="8 11" id="KW-0812">Transmembrane</keyword>
<dbReference type="PANTHER" id="PTHR43744">
    <property type="entry name" value="ABC TRANSPORTER PERMEASE PROTEIN MG189-RELATED-RELATED"/>
    <property type="match status" value="1"/>
</dbReference>
<comment type="subunit">
    <text evidence="3 12">The complex is composed of two ATP-binding proteins (UgpC), two transmembrane proteins (UgpA and UgpE) and a solute-binding protein (UgpB).</text>
</comment>
<dbReference type="AlphaFoldDB" id="A0A447PVE2"/>
<dbReference type="EMBL" id="LR134149">
    <property type="protein sequence ID" value="VEA43069.1"/>
    <property type="molecule type" value="Genomic_DNA"/>
</dbReference>
<evidence type="ECO:0000256" key="11">
    <source>
        <dbReference type="RuleBase" id="RU363032"/>
    </source>
</evidence>